<dbReference type="EMBL" id="OZ035838">
    <property type="protein sequence ID" value="CAL1583735.1"/>
    <property type="molecule type" value="Genomic_DNA"/>
</dbReference>
<name>A0AAV2K3Z3_KNICA</name>
<accession>A0AAV2K3Z3</accession>
<dbReference type="AlphaFoldDB" id="A0AAV2K3Z3"/>
<reference evidence="1 2" key="1">
    <citation type="submission" date="2024-04" db="EMBL/GenBank/DDBJ databases">
        <authorList>
            <person name="Waldvogel A.-M."/>
            <person name="Schoenle A."/>
        </authorList>
    </citation>
    <scope>NUCLEOTIDE SEQUENCE [LARGE SCALE GENOMIC DNA]</scope>
</reference>
<proteinExistence type="predicted"/>
<sequence>MRLVVKLRPGLLPSSYRPDLILGSSHSNTHFQSTNNRQASKLKAGDAHFPAFSSFACVVLEGSLFCSRVARRV</sequence>
<gene>
    <name evidence="1" type="ORF">KC01_LOCUS14175</name>
</gene>
<dbReference type="Proteomes" id="UP001497482">
    <property type="component" value="Chromosome 16"/>
</dbReference>
<protein>
    <submittedName>
        <fullName evidence="1">Uncharacterized protein</fullName>
    </submittedName>
</protein>
<keyword evidence="2" id="KW-1185">Reference proteome</keyword>
<organism evidence="1 2">
    <name type="scientific">Knipowitschia caucasica</name>
    <name type="common">Caucasian dwarf goby</name>
    <name type="synonym">Pomatoschistus caucasicus</name>
    <dbReference type="NCBI Taxonomy" id="637954"/>
    <lineage>
        <taxon>Eukaryota</taxon>
        <taxon>Metazoa</taxon>
        <taxon>Chordata</taxon>
        <taxon>Craniata</taxon>
        <taxon>Vertebrata</taxon>
        <taxon>Euteleostomi</taxon>
        <taxon>Actinopterygii</taxon>
        <taxon>Neopterygii</taxon>
        <taxon>Teleostei</taxon>
        <taxon>Neoteleostei</taxon>
        <taxon>Acanthomorphata</taxon>
        <taxon>Gobiaria</taxon>
        <taxon>Gobiiformes</taxon>
        <taxon>Gobioidei</taxon>
        <taxon>Gobiidae</taxon>
        <taxon>Gobiinae</taxon>
        <taxon>Knipowitschia</taxon>
    </lineage>
</organism>
<evidence type="ECO:0000313" key="2">
    <source>
        <dbReference type="Proteomes" id="UP001497482"/>
    </source>
</evidence>
<evidence type="ECO:0000313" key="1">
    <source>
        <dbReference type="EMBL" id="CAL1583735.1"/>
    </source>
</evidence>